<name>A0AA36IM33_9DINO</name>
<dbReference type="Proteomes" id="UP001178507">
    <property type="component" value="Unassembled WGS sequence"/>
</dbReference>
<gene>
    <name evidence="1" type="ORF">EVOR1521_LOCUS15787</name>
</gene>
<accession>A0AA36IM33</accession>
<protein>
    <submittedName>
        <fullName evidence="1">Uncharacterized protein</fullName>
    </submittedName>
</protein>
<comment type="caution">
    <text evidence="1">The sequence shown here is derived from an EMBL/GenBank/DDBJ whole genome shotgun (WGS) entry which is preliminary data.</text>
</comment>
<dbReference type="AlphaFoldDB" id="A0AA36IM33"/>
<feature type="non-terminal residue" evidence="1">
    <location>
        <position position="1"/>
    </location>
</feature>
<reference evidence="1" key="1">
    <citation type="submission" date="2023-08" db="EMBL/GenBank/DDBJ databases">
        <authorList>
            <person name="Chen Y."/>
            <person name="Shah S."/>
            <person name="Dougan E. K."/>
            <person name="Thang M."/>
            <person name="Chan C."/>
        </authorList>
    </citation>
    <scope>NUCLEOTIDE SEQUENCE</scope>
</reference>
<keyword evidence="2" id="KW-1185">Reference proteome</keyword>
<organism evidence="1 2">
    <name type="scientific">Effrenium voratum</name>
    <dbReference type="NCBI Taxonomy" id="2562239"/>
    <lineage>
        <taxon>Eukaryota</taxon>
        <taxon>Sar</taxon>
        <taxon>Alveolata</taxon>
        <taxon>Dinophyceae</taxon>
        <taxon>Suessiales</taxon>
        <taxon>Symbiodiniaceae</taxon>
        <taxon>Effrenium</taxon>
    </lineage>
</organism>
<evidence type="ECO:0000313" key="1">
    <source>
        <dbReference type="EMBL" id="CAJ1390317.1"/>
    </source>
</evidence>
<dbReference type="EMBL" id="CAUJNA010002057">
    <property type="protein sequence ID" value="CAJ1390317.1"/>
    <property type="molecule type" value="Genomic_DNA"/>
</dbReference>
<sequence>NVATTQPEIFIAGPTELATPSLSDCHTHSFSTRLLYSVMPANWYAANDASIVAGETKHFFAVMAGAKGDWPWLRKSFGLQVGFTSTRVCHLCPSEVPWPLVVFVCACTTEALGFKKCCLCLLQKLNLFSRYPFWPYAELS</sequence>
<evidence type="ECO:0000313" key="2">
    <source>
        <dbReference type="Proteomes" id="UP001178507"/>
    </source>
</evidence>
<proteinExistence type="predicted"/>